<evidence type="ECO:0000256" key="2">
    <source>
        <dbReference type="ARBA" id="ARBA00022723"/>
    </source>
</evidence>
<dbReference type="GO" id="GO:0005634">
    <property type="term" value="C:nucleus"/>
    <property type="evidence" value="ECO:0007669"/>
    <property type="project" value="UniProtKB-SubCell"/>
</dbReference>
<keyword evidence="11" id="KW-1185">Reference proteome</keyword>
<dbReference type="AlphaFoldDB" id="A0A0D9W8T0"/>
<accession>A0A0D9W8T0</accession>
<keyword evidence="2" id="KW-0479">Metal-binding</keyword>
<evidence type="ECO:0000256" key="1">
    <source>
        <dbReference type="ARBA" id="ARBA00004123"/>
    </source>
</evidence>
<protein>
    <recommendedName>
        <fullName evidence="9">C2H2-type domain-containing protein</fullName>
    </recommendedName>
</protein>
<evidence type="ECO:0000259" key="9">
    <source>
        <dbReference type="PROSITE" id="PS50157"/>
    </source>
</evidence>
<organism evidence="10 11">
    <name type="scientific">Leersia perrieri</name>
    <dbReference type="NCBI Taxonomy" id="77586"/>
    <lineage>
        <taxon>Eukaryota</taxon>
        <taxon>Viridiplantae</taxon>
        <taxon>Streptophyta</taxon>
        <taxon>Embryophyta</taxon>
        <taxon>Tracheophyta</taxon>
        <taxon>Spermatophyta</taxon>
        <taxon>Magnoliopsida</taxon>
        <taxon>Liliopsida</taxon>
        <taxon>Poales</taxon>
        <taxon>Poaceae</taxon>
        <taxon>BOP clade</taxon>
        <taxon>Oryzoideae</taxon>
        <taxon>Oryzeae</taxon>
        <taxon>Oryzinae</taxon>
        <taxon>Leersia</taxon>
    </lineage>
</organism>
<dbReference type="STRING" id="77586.A0A0D9W8T0"/>
<dbReference type="InterPro" id="IPR013087">
    <property type="entry name" value="Znf_C2H2_type"/>
</dbReference>
<dbReference type="HOGENOM" id="CLU_126769_0_0_1"/>
<evidence type="ECO:0000313" key="10">
    <source>
        <dbReference type="EnsemblPlants" id="LPERR04G19200.1"/>
    </source>
</evidence>
<keyword evidence="3 8" id="KW-0863">Zinc-finger</keyword>
<dbReference type="Gramene" id="LPERR04G19200.1">
    <property type="protein sequence ID" value="LPERR04G19200.1"/>
    <property type="gene ID" value="LPERR04G19200"/>
</dbReference>
<name>A0A0D9W8T0_9ORYZ</name>
<reference evidence="10 11" key="1">
    <citation type="submission" date="2012-08" db="EMBL/GenBank/DDBJ databases">
        <title>Oryza genome evolution.</title>
        <authorList>
            <person name="Wing R.A."/>
        </authorList>
    </citation>
    <scope>NUCLEOTIDE SEQUENCE</scope>
</reference>
<dbReference type="EnsemblPlants" id="LPERR04G19200.1">
    <property type="protein sequence ID" value="LPERR04G19200.1"/>
    <property type="gene ID" value="LPERR04G19200"/>
</dbReference>
<keyword evidence="4" id="KW-0862">Zinc</keyword>
<evidence type="ECO:0000256" key="4">
    <source>
        <dbReference type="ARBA" id="ARBA00022833"/>
    </source>
</evidence>
<evidence type="ECO:0000256" key="6">
    <source>
        <dbReference type="ARBA" id="ARBA00023163"/>
    </source>
</evidence>
<dbReference type="InterPro" id="IPR036236">
    <property type="entry name" value="Znf_C2H2_sf"/>
</dbReference>
<keyword evidence="5" id="KW-0805">Transcription regulation</keyword>
<dbReference type="PROSITE" id="PS00028">
    <property type="entry name" value="ZINC_FINGER_C2H2_1"/>
    <property type="match status" value="1"/>
</dbReference>
<keyword evidence="7" id="KW-0539">Nucleus</keyword>
<reference evidence="11" key="2">
    <citation type="submission" date="2013-12" db="EMBL/GenBank/DDBJ databases">
        <authorList>
            <person name="Yu Y."/>
            <person name="Lee S."/>
            <person name="de Baynast K."/>
            <person name="Wissotski M."/>
            <person name="Liu L."/>
            <person name="Talag J."/>
            <person name="Goicoechea J."/>
            <person name="Angelova A."/>
            <person name="Jetty R."/>
            <person name="Kudrna D."/>
            <person name="Golser W."/>
            <person name="Rivera L."/>
            <person name="Zhang J."/>
            <person name="Wing R."/>
        </authorList>
    </citation>
    <scope>NUCLEOTIDE SEQUENCE</scope>
</reference>
<dbReference type="eggNOG" id="ENOG502RY2R">
    <property type="taxonomic scope" value="Eukaryota"/>
</dbReference>
<dbReference type="SUPFAM" id="SSF57667">
    <property type="entry name" value="beta-beta-alpha zinc fingers"/>
    <property type="match status" value="1"/>
</dbReference>
<comment type="subcellular location">
    <subcellularLocation>
        <location evidence="1">Nucleus</location>
    </subcellularLocation>
</comment>
<sequence>MAPTSNTEDVKHLTLHNLLRQQHGRLKPAAAVVWRWPTAGADEQLYDDVDGLGGTWPPRSYTCAFCRREFRSAQALGGHMNVHRRDRAKMRGHGALHLAATAPSAGDAAAGATAATEYAVVYPILNSGAAGAVLIPSGEHVLLSAPVAISAAHARHGHRCNAGDNDGDEENGEKVDLELRLGWP</sequence>
<evidence type="ECO:0000256" key="7">
    <source>
        <dbReference type="ARBA" id="ARBA00023242"/>
    </source>
</evidence>
<evidence type="ECO:0000256" key="3">
    <source>
        <dbReference type="ARBA" id="ARBA00022771"/>
    </source>
</evidence>
<dbReference type="PROSITE" id="PS50157">
    <property type="entry name" value="ZINC_FINGER_C2H2_2"/>
    <property type="match status" value="1"/>
</dbReference>
<dbReference type="GO" id="GO:0008270">
    <property type="term" value="F:zinc ion binding"/>
    <property type="evidence" value="ECO:0007669"/>
    <property type="project" value="UniProtKB-KW"/>
</dbReference>
<dbReference type="PANTHER" id="PTHR45801:SF1">
    <property type="entry name" value="TRANSCRIPTIONAL REGULATOR SUPERMAN"/>
    <property type="match status" value="1"/>
</dbReference>
<keyword evidence="6" id="KW-0804">Transcription</keyword>
<dbReference type="InterPro" id="IPR052426">
    <property type="entry name" value="Plant_dev_regulator"/>
</dbReference>
<evidence type="ECO:0000313" key="11">
    <source>
        <dbReference type="Proteomes" id="UP000032180"/>
    </source>
</evidence>
<dbReference type="Pfam" id="PF13912">
    <property type="entry name" value="zf-C2H2_6"/>
    <property type="match status" value="1"/>
</dbReference>
<evidence type="ECO:0000256" key="8">
    <source>
        <dbReference type="PROSITE-ProRule" id="PRU00042"/>
    </source>
</evidence>
<dbReference type="Proteomes" id="UP000032180">
    <property type="component" value="Chromosome 4"/>
</dbReference>
<reference evidence="10" key="3">
    <citation type="submission" date="2015-04" db="UniProtKB">
        <authorList>
            <consortium name="EnsemblPlants"/>
        </authorList>
    </citation>
    <scope>IDENTIFICATION</scope>
</reference>
<proteinExistence type="predicted"/>
<dbReference type="Gene3D" id="3.30.160.60">
    <property type="entry name" value="Classic Zinc Finger"/>
    <property type="match status" value="1"/>
</dbReference>
<dbReference type="PANTHER" id="PTHR45801">
    <property type="entry name" value="OS07G0101800 PROTEIN"/>
    <property type="match status" value="1"/>
</dbReference>
<evidence type="ECO:0000256" key="5">
    <source>
        <dbReference type="ARBA" id="ARBA00023015"/>
    </source>
</evidence>
<feature type="domain" description="C2H2-type" evidence="9">
    <location>
        <begin position="61"/>
        <end position="88"/>
    </location>
</feature>